<dbReference type="PANTHER" id="PTHR43272">
    <property type="entry name" value="LONG-CHAIN-FATTY-ACID--COA LIGASE"/>
    <property type="match status" value="1"/>
</dbReference>
<dbReference type="STRING" id="1415166.NONO_c38440"/>
<dbReference type="PANTHER" id="PTHR43272:SF33">
    <property type="entry name" value="AMP-BINDING DOMAIN-CONTAINING PROTEIN-RELATED"/>
    <property type="match status" value="1"/>
</dbReference>
<accession>W5THZ9</accession>
<evidence type="ECO:0000259" key="3">
    <source>
        <dbReference type="Pfam" id="PF00501"/>
    </source>
</evidence>
<sequence length="613" mass="65895">MTRTDRPKTLCSAFQRTVTLAPDTVALRTVGDSRTVTWREYGDRVRALAAGMSALGIGHGDTVALMMGNRPEFHLTDTAAIHLGAVPFSVYNTSAPDQIRVILANSASRLVITEQQYVARIRAAGGAVEHIVVVDEPVAGTMTLDELAAAGSAATEFEFDAAWQAVGPHDVVSLIYTSGTTGAPKGVELTHANLLAEIDAVLQVFEVRPGDHTISYLPSAHIADRLSCHYLQLTEGIRITTLADAREIGPALRDVRPDYLSSVPRIWEKLKIALDGVIGAAQSLERVAFAEALRLGYQRIAAERDGERLDAADEARRAELDAAVLAPLRQRFGFDNLRWGMSGAAPIPGETLEFFMALGIPVCEIWGMSESVGAATVNPPDRVRPGTVGRVLPGVELRVAPDGEALVRGPIVMRGYRGDPQRTAEVLDAEGWLSTGDIVEIDEHGYVRIVDRKKELIINAAGKNMSPTNIENTIKVACPLVAQAVAIGDGRRYNTALIVLDAEAAATFAAGHGLSGTAVTDLVSHPAVIDFVSSSVAQANTKLSRVEQIKRFRILPDFWEPGSEQLTATMKLKRKPIAARYDAEIEAMYAEGLAPGVREPGRESEPASAEVIR</sequence>
<dbReference type="HOGENOM" id="CLU_000022_45_5_11"/>
<evidence type="ECO:0000256" key="2">
    <source>
        <dbReference type="ARBA" id="ARBA00022840"/>
    </source>
</evidence>
<dbReference type="eggNOG" id="COG1022">
    <property type="taxonomic scope" value="Bacteria"/>
</dbReference>
<dbReference type="AlphaFoldDB" id="W5THZ9"/>
<keyword evidence="1" id="KW-0547">Nucleotide-binding</keyword>
<gene>
    <name evidence="4" type="ORF">NONO_c38440</name>
</gene>
<dbReference type="Gene3D" id="3.40.50.12780">
    <property type="entry name" value="N-terminal domain of ligase-like"/>
    <property type="match status" value="1"/>
</dbReference>
<name>W5THZ9_9NOCA</name>
<dbReference type="RefSeq" id="WP_025350061.1">
    <property type="nucleotide sequence ID" value="NZ_CP006850.1"/>
</dbReference>
<dbReference type="GO" id="GO:0016020">
    <property type="term" value="C:membrane"/>
    <property type="evidence" value="ECO:0007669"/>
    <property type="project" value="TreeGrafter"/>
</dbReference>
<protein>
    <submittedName>
        <fullName evidence="4">Putative fatty-acid--CoA ligase</fullName>
    </submittedName>
</protein>
<organism evidence="4 5">
    <name type="scientific">Nocardia nova SH22a</name>
    <dbReference type="NCBI Taxonomy" id="1415166"/>
    <lineage>
        <taxon>Bacteria</taxon>
        <taxon>Bacillati</taxon>
        <taxon>Actinomycetota</taxon>
        <taxon>Actinomycetes</taxon>
        <taxon>Mycobacteriales</taxon>
        <taxon>Nocardiaceae</taxon>
        <taxon>Nocardia</taxon>
    </lineage>
</organism>
<evidence type="ECO:0000313" key="4">
    <source>
        <dbReference type="EMBL" id="AHH18628.1"/>
    </source>
</evidence>
<keyword evidence="5" id="KW-1185">Reference proteome</keyword>
<keyword evidence="2" id="KW-0067">ATP-binding</keyword>
<dbReference type="SUPFAM" id="SSF56801">
    <property type="entry name" value="Acetyl-CoA synthetase-like"/>
    <property type="match status" value="1"/>
</dbReference>
<dbReference type="InterPro" id="IPR000873">
    <property type="entry name" value="AMP-dep_synth/lig_dom"/>
</dbReference>
<feature type="domain" description="AMP-dependent synthetase/ligase" evidence="3">
    <location>
        <begin position="14"/>
        <end position="416"/>
    </location>
</feature>
<dbReference type="Pfam" id="PF23562">
    <property type="entry name" value="AMP-binding_C_3"/>
    <property type="match status" value="1"/>
</dbReference>
<evidence type="ECO:0000256" key="1">
    <source>
        <dbReference type="ARBA" id="ARBA00022741"/>
    </source>
</evidence>
<dbReference type="PATRIC" id="fig|1415166.3.peg.3943"/>
<dbReference type="GO" id="GO:0004467">
    <property type="term" value="F:long-chain fatty acid-CoA ligase activity"/>
    <property type="evidence" value="ECO:0007669"/>
    <property type="project" value="TreeGrafter"/>
</dbReference>
<keyword evidence="4" id="KW-0436">Ligase</keyword>
<proteinExistence type="predicted"/>
<dbReference type="Proteomes" id="UP000019150">
    <property type="component" value="Chromosome"/>
</dbReference>
<dbReference type="PROSITE" id="PS00455">
    <property type="entry name" value="AMP_BINDING"/>
    <property type="match status" value="1"/>
</dbReference>
<reference evidence="4 5" key="1">
    <citation type="journal article" date="2014" name="Appl. Environ. Microbiol.">
        <title>Insights into the Microbial Degradation of Rubber and Gutta-Percha by Analysis of the Complete Genome of Nocardia nova SH22a.</title>
        <authorList>
            <person name="Luo Q."/>
            <person name="Hiessl S."/>
            <person name="Poehlein A."/>
            <person name="Daniel R."/>
            <person name="Steinbuchel A."/>
        </authorList>
    </citation>
    <scope>NUCLEOTIDE SEQUENCE [LARGE SCALE GENOMIC DNA]</scope>
    <source>
        <strain evidence="4">SH22a</strain>
    </source>
</reference>
<evidence type="ECO:0000313" key="5">
    <source>
        <dbReference type="Proteomes" id="UP000019150"/>
    </source>
</evidence>
<dbReference type="Pfam" id="PF00501">
    <property type="entry name" value="AMP-binding"/>
    <property type="match status" value="1"/>
</dbReference>
<dbReference type="InterPro" id="IPR042099">
    <property type="entry name" value="ANL_N_sf"/>
</dbReference>
<dbReference type="KEGG" id="nno:NONO_c38440"/>
<dbReference type="EMBL" id="CP006850">
    <property type="protein sequence ID" value="AHH18628.1"/>
    <property type="molecule type" value="Genomic_DNA"/>
</dbReference>
<dbReference type="GO" id="GO:0005524">
    <property type="term" value="F:ATP binding"/>
    <property type="evidence" value="ECO:0007669"/>
    <property type="project" value="UniProtKB-KW"/>
</dbReference>
<dbReference type="CDD" id="cd05907">
    <property type="entry name" value="VL_LC_FACS_like"/>
    <property type="match status" value="1"/>
</dbReference>
<dbReference type="InterPro" id="IPR020845">
    <property type="entry name" value="AMP-binding_CS"/>
</dbReference>
<dbReference type="OrthoDB" id="9803968at2"/>